<dbReference type="InterPro" id="IPR001879">
    <property type="entry name" value="GPCR_2_extracellular_dom"/>
</dbReference>
<dbReference type="eggNOG" id="ENOG502QVSB">
    <property type="taxonomic scope" value="Eukaryota"/>
</dbReference>
<dbReference type="PROSITE" id="PS50923">
    <property type="entry name" value="SUSHI"/>
    <property type="match status" value="14"/>
</dbReference>
<feature type="disulfide bond" evidence="5">
    <location>
        <begin position="235"/>
        <end position="278"/>
    </location>
</feature>
<feature type="domain" description="Sushi" evidence="7">
    <location>
        <begin position="961"/>
        <end position="1022"/>
    </location>
</feature>
<dbReference type="AlphaFoldDB" id="C3Y9T7"/>
<dbReference type="InterPro" id="IPR035976">
    <property type="entry name" value="Sushi/SCR/CCP_sf"/>
</dbReference>
<evidence type="ECO:0000256" key="2">
    <source>
        <dbReference type="ARBA" id="ARBA00022659"/>
    </source>
</evidence>
<dbReference type="PANTHER" id="PTHR45785:SF2">
    <property type="entry name" value="COMPLEMENT FACTOR H-RELATED"/>
    <property type="match status" value="1"/>
</dbReference>
<feature type="domain" description="Sushi" evidence="7">
    <location>
        <begin position="646"/>
        <end position="706"/>
    </location>
</feature>
<feature type="disulfide bond" evidence="5">
    <location>
        <begin position="203"/>
        <end position="230"/>
    </location>
</feature>
<dbReference type="EMBL" id="GG666493">
    <property type="protein sequence ID" value="EEN62846.1"/>
    <property type="molecule type" value="Genomic_DNA"/>
</dbReference>
<dbReference type="GO" id="GO:0016020">
    <property type="term" value="C:membrane"/>
    <property type="evidence" value="ECO:0007669"/>
    <property type="project" value="InterPro"/>
</dbReference>
<evidence type="ECO:0000313" key="8">
    <source>
        <dbReference type="EMBL" id="EEN62846.1"/>
    </source>
</evidence>
<feature type="domain" description="Sushi" evidence="7">
    <location>
        <begin position="356"/>
        <end position="416"/>
    </location>
</feature>
<feature type="disulfide bond" evidence="5">
    <location>
        <begin position="175"/>
        <end position="218"/>
    </location>
</feature>
<feature type="disulfide bond" evidence="5">
    <location>
        <begin position="902"/>
        <end position="945"/>
    </location>
</feature>
<dbReference type="InterPro" id="IPR000436">
    <property type="entry name" value="Sushi_SCR_CCP_dom"/>
</dbReference>
<evidence type="ECO:0008006" key="9">
    <source>
        <dbReference type="Google" id="ProtNLM"/>
    </source>
</evidence>
<feature type="domain" description="Sushi" evidence="7">
    <location>
        <begin position="585"/>
        <end position="644"/>
    </location>
</feature>
<feature type="disulfide bond" evidence="5">
    <location>
        <begin position="387"/>
        <end position="414"/>
    </location>
</feature>
<feature type="disulfide bond" evidence="5">
    <location>
        <begin position="113"/>
        <end position="156"/>
    </location>
</feature>
<gene>
    <name evidence="8" type="ORF">BRAFLDRAFT_130446</name>
</gene>
<dbReference type="InParanoid" id="C3Y9T7"/>
<sequence length="1099" mass="122266">MTALCWTGLRVGAVGRLGTGRPVPLPTALTTAPQTILYYPTLDRRYTDPNRCSRPVTSTGVSRSGCWWPYREGETCDFECVDGFDRVSGDANRTCESGSWSGEALVCRRTSGCFSPPYPAGASRSGCSWPYAEGEVCTYTCFSGWEQTSGNTTRTCTNGQWSGDLLVCERTSARCSNPWRGRGVLQTGCLKPYQAGETCVFSCQDGYRQTSGDTSRTCSGGSWSGQPLVCEYAGCYRPPYTEGSWWRGCSWPFVTGESCTYTCRDGHVAVSGDSTITCEDGAWSGTPLTCEYTGCERPSFTRGTGTRSQGCWWPYKNGDSCTYTCKQGHSRVSGDSTITCVNRTWSGTPLECQRTSGCGPPPRSFGYWGPWTCRWPYEEGETCRFECRPGWEQQSGDTTTTCTGGQWTGDPLVCTRSSGFGVDAAWWRGGMRVRVLLTLVLIAALLWESEAWWARQRYRRTQPSSGCSSPPYALGVSRTVCTYPYAEGETCEFSCIDGYRQTSGDTSRTCSGGSWSGQPLACEYSGCDRPQYTAGSWRKDCWWPYENGENCTYMCRDGYTAVSGDSSITCQDGDWSGTPLSCEYTGCERPPFTRGSWSENCWWPYENGENCTYTCREGYSRVSGDPTITCVDRTWSGTPLECRRTSGCDPPPRRYGSWGPRDCRWPYEEGETCRFECRPGWEQQSGNTTTTCTGGQWTGAPLVCTRSSSPGSSVDGYSTERHRTGQTAATFNTRAHFTMIRVRVLLTLLLIAALVWESEALFSWRNRRYSRRYRRTRPTSVCSSVSLSGRGVRRTVCTYPYGEGETCEFSCIDGYRQTSGDTSRTCSGGAWSGQPLVCEYTGCDRPPDTEGSREDCWWPYENGENCTYTCRDGYARVSGDSVITCENGNWSGMPLTCEYTGCEWPPFTRGSWRRGCWWPYENGENCTYTCREGHSRVSGDSTITCVDRTWSGTPLECQRTSGCGRSPPRRYGSWGPRDCRWPYVEGETCRFQCQWGWEQQSGNTTTTCTGGQWTGDPLVCTRRSTNDTTTCSFDFHNIIPVFPLQCAGDADLGTDSGSAVGVGSKVLMEKPQQLLTEVPSHTAYVYVYKHWYNLCYIFG</sequence>
<dbReference type="GO" id="GO:0004930">
    <property type="term" value="F:G protein-coupled receptor activity"/>
    <property type="evidence" value="ECO:0007669"/>
    <property type="project" value="InterPro"/>
</dbReference>
<keyword evidence="3" id="KW-0732">Signal</keyword>
<feature type="domain" description="G-protein coupled receptors family 2 profile 1" evidence="6">
    <location>
        <begin position="810"/>
        <end position="906"/>
    </location>
</feature>
<feature type="disulfide bond" evidence="5">
    <location>
        <begin position="141"/>
        <end position="168"/>
    </location>
</feature>
<evidence type="ECO:0000256" key="4">
    <source>
        <dbReference type="ARBA" id="ARBA00023157"/>
    </source>
</evidence>
<feature type="disulfide bond" evidence="5">
    <location>
        <begin position="811"/>
        <end position="838"/>
    </location>
</feature>
<feature type="domain" description="Sushi" evidence="7">
    <location>
        <begin position="111"/>
        <end position="170"/>
    </location>
</feature>
<feature type="disulfide bond" evidence="5">
    <location>
        <begin position="495"/>
        <end position="522"/>
    </location>
</feature>
<dbReference type="Gene3D" id="2.10.70.10">
    <property type="entry name" value="Complement Module, domain 1"/>
    <property type="match status" value="13"/>
</dbReference>
<accession>C3Y9T7</accession>
<name>C3Y9T7_BRAFL</name>
<feature type="disulfide bond" evidence="5">
    <location>
        <begin position="527"/>
        <end position="570"/>
    </location>
</feature>
<feature type="disulfide bond" evidence="5">
    <location>
        <begin position="993"/>
        <end position="1020"/>
    </location>
</feature>
<protein>
    <recommendedName>
        <fullName evidence="9">Sushi domain-containing protein</fullName>
    </recommendedName>
</protein>
<dbReference type="Pfam" id="PF00084">
    <property type="entry name" value="Sushi"/>
    <property type="match status" value="12"/>
</dbReference>
<feature type="disulfide bond" evidence="5">
    <location>
        <begin position="615"/>
        <end position="642"/>
    </location>
</feature>
<feature type="disulfide bond" evidence="5">
    <location>
        <begin position="52"/>
        <end position="95"/>
    </location>
</feature>
<feature type="domain" description="Sushi" evidence="7">
    <location>
        <begin position="841"/>
        <end position="899"/>
    </location>
</feature>
<evidence type="ECO:0000259" key="6">
    <source>
        <dbReference type="PROSITE" id="PS50227"/>
    </source>
</evidence>
<feature type="domain" description="Sushi" evidence="7">
    <location>
        <begin position="233"/>
        <end position="292"/>
    </location>
</feature>
<dbReference type="PROSITE" id="PS50227">
    <property type="entry name" value="G_PROTEIN_RECEP_F2_3"/>
    <property type="match status" value="2"/>
</dbReference>
<feature type="disulfide bond" evidence="5">
    <location>
        <begin position="325"/>
        <end position="352"/>
    </location>
</feature>
<dbReference type="InterPro" id="IPR051503">
    <property type="entry name" value="ComplSys_Reg/VirEntry_Med"/>
</dbReference>
<feature type="domain" description="G-protein coupled receptors family 2 profile 1" evidence="6">
    <location>
        <begin position="155"/>
        <end position="239"/>
    </location>
</feature>
<feature type="domain" description="Sushi" evidence="7">
    <location>
        <begin position="50"/>
        <end position="109"/>
    </location>
</feature>
<feature type="domain" description="Sushi" evidence="7">
    <location>
        <begin position="465"/>
        <end position="524"/>
    </location>
</feature>
<evidence type="ECO:0000256" key="5">
    <source>
        <dbReference type="PROSITE-ProRule" id="PRU00302"/>
    </source>
</evidence>
<feature type="disulfide bond" evidence="5">
    <location>
        <begin position="677"/>
        <end position="704"/>
    </location>
</feature>
<feature type="domain" description="Sushi" evidence="7">
    <location>
        <begin position="525"/>
        <end position="584"/>
    </location>
</feature>
<dbReference type="CDD" id="cd00033">
    <property type="entry name" value="CCP"/>
    <property type="match status" value="11"/>
</dbReference>
<evidence type="ECO:0000259" key="7">
    <source>
        <dbReference type="PROSITE" id="PS50923"/>
    </source>
</evidence>
<feature type="disulfide bond" evidence="5">
    <location>
        <begin position="930"/>
        <end position="957"/>
    </location>
</feature>
<feature type="domain" description="Sushi" evidence="7">
    <location>
        <begin position="173"/>
        <end position="232"/>
    </location>
</feature>
<keyword evidence="4 5" id="KW-1015">Disulfide bond</keyword>
<feature type="domain" description="Sushi" evidence="7">
    <location>
        <begin position="293"/>
        <end position="354"/>
    </location>
</feature>
<dbReference type="SUPFAM" id="SSF57535">
    <property type="entry name" value="Complement control module/SCR domain"/>
    <property type="match status" value="14"/>
</dbReference>
<comment type="caution">
    <text evidence="5">Lacks conserved residue(s) required for the propagation of feature annotation.</text>
</comment>
<comment type="subcellular location">
    <subcellularLocation>
        <location evidence="1">Virion</location>
    </subcellularLocation>
</comment>
<dbReference type="PANTHER" id="PTHR45785">
    <property type="entry name" value="COMPLEMENT FACTOR H-RELATED"/>
    <property type="match status" value="1"/>
</dbReference>
<feature type="domain" description="Sushi" evidence="7">
    <location>
        <begin position="900"/>
        <end position="959"/>
    </location>
</feature>
<dbReference type="SMART" id="SM00032">
    <property type="entry name" value="CCP"/>
    <property type="match status" value="14"/>
</dbReference>
<organism>
    <name type="scientific">Branchiostoma floridae</name>
    <name type="common">Florida lancelet</name>
    <name type="synonym">Amphioxus</name>
    <dbReference type="NCBI Taxonomy" id="7739"/>
    <lineage>
        <taxon>Eukaryota</taxon>
        <taxon>Metazoa</taxon>
        <taxon>Chordata</taxon>
        <taxon>Cephalochordata</taxon>
        <taxon>Leptocardii</taxon>
        <taxon>Amphioxiformes</taxon>
        <taxon>Branchiostomatidae</taxon>
        <taxon>Branchiostoma</taxon>
    </lineage>
</organism>
<evidence type="ECO:0000256" key="3">
    <source>
        <dbReference type="ARBA" id="ARBA00022729"/>
    </source>
</evidence>
<feature type="disulfide bond" evidence="5">
    <location>
        <begin position="263"/>
        <end position="290"/>
    </location>
</feature>
<keyword evidence="2 5" id="KW-0768">Sushi</keyword>
<feature type="disulfide bond" evidence="5">
    <location>
        <begin position="80"/>
        <end position="107"/>
    </location>
</feature>
<feature type="domain" description="Sushi" evidence="7">
    <location>
        <begin position="780"/>
        <end position="840"/>
    </location>
</feature>
<feature type="disulfide bond" evidence="5">
    <location>
        <begin position="467"/>
        <end position="510"/>
    </location>
</feature>
<feature type="disulfide bond" evidence="5">
    <location>
        <begin position="587"/>
        <end position="630"/>
    </location>
</feature>
<evidence type="ECO:0000256" key="1">
    <source>
        <dbReference type="ARBA" id="ARBA00004328"/>
    </source>
</evidence>
<feature type="disulfide bond" evidence="5">
    <location>
        <begin position="870"/>
        <end position="897"/>
    </location>
</feature>
<reference evidence="8" key="1">
    <citation type="journal article" date="2008" name="Nature">
        <title>The amphioxus genome and the evolution of the chordate karyotype.</title>
        <authorList>
            <consortium name="US DOE Joint Genome Institute (JGI-PGF)"/>
            <person name="Putnam N.H."/>
            <person name="Butts T."/>
            <person name="Ferrier D.E.K."/>
            <person name="Furlong R.F."/>
            <person name="Hellsten U."/>
            <person name="Kawashima T."/>
            <person name="Robinson-Rechavi M."/>
            <person name="Shoguchi E."/>
            <person name="Terry A."/>
            <person name="Yu J.-K."/>
            <person name="Benito-Gutierrez E.L."/>
            <person name="Dubchak I."/>
            <person name="Garcia-Fernandez J."/>
            <person name="Gibson-Brown J.J."/>
            <person name="Grigoriev I.V."/>
            <person name="Horton A.C."/>
            <person name="de Jong P.J."/>
            <person name="Jurka J."/>
            <person name="Kapitonov V.V."/>
            <person name="Kohara Y."/>
            <person name="Kuroki Y."/>
            <person name="Lindquist E."/>
            <person name="Lucas S."/>
            <person name="Osoegawa K."/>
            <person name="Pennacchio L.A."/>
            <person name="Salamov A.A."/>
            <person name="Satou Y."/>
            <person name="Sauka-Spengler T."/>
            <person name="Schmutz J."/>
            <person name="Shin-I T."/>
            <person name="Toyoda A."/>
            <person name="Bronner-Fraser M."/>
            <person name="Fujiyama A."/>
            <person name="Holland L.Z."/>
            <person name="Holland P.W.H."/>
            <person name="Satoh N."/>
            <person name="Rokhsar D.S."/>
        </authorList>
    </citation>
    <scope>NUCLEOTIDE SEQUENCE [LARGE SCALE GENOMIC DNA]</scope>
    <source>
        <strain evidence="8">S238N-H82</strain>
        <tissue evidence="8">Testes</tissue>
    </source>
</reference>
<proteinExistence type="predicted"/>
<feature type="disulfide bond" evidence="5">
    <location>
        <begin position="555"/>
        <end position="582"/>
    </location>
</feature>